<organism evidence="1 2">
    <name type="scientific">Saccharata proteae CBS 121410</name>
    <dbReference type="NCBI Taxonomy" id="1314787"/>
    <lineage>
        <taxon>Eukaryota</taxon>
        <taxon>Fungi</taxon>
        <taxon>Dikarya</taxon>
        <taxon>Ascomycota</taxon>
        <taxon>Pezizomycotina</taxon>
        <taxon>Dothideomycetes</taxon>
        <taxon>Dothideomycetes incertae sedis</taxon>
        <taxon>Botryosphaeriales</taxon>
        <taxon>Saccharataceae</taxon>
        <taxon>Saccharata</taxon>
    </lineage>
</organism>
<keyword evidence="2" id="KW-1185">Reference proteome</keyword>
<name>A0A9P4M0G2_9PEZI</name>
<sequence length="173" mass="19746">MMGLSPTLNPADASPKIYDSHSNMGSSLHVTDSLWDIQLRLNTWDTYSSNKKEYKKPHLPIFDLERPWAYDWFDEEWCRLPVSTKYERPHCDFVLEEAGRTTFADRLRWKAELGAIMLAAYEAEDRPSYLPTDDLESDASVSPLKSPEAKTAIVSSPVEKMATQFSEDKPLVA</sequence>
<evidence type="ECO:0000313" key="2">
    <source>
        <dbReference type="Proteomes" id="UP000799776"/>
    </source>
</evidence>
<dbReference type="EMBL" id="ML978718">
    <property type="protein sequence ID" value="KAF2087883.1"/>
    <property type="molecule type" value="Genomic_DNA"/>
</dbReference>
<dbReference type="Proteomes" id="UP000799776">
    <property type="component" value="Unassembled WGS sequence"/>
</dbReference>
<accession>A0A9P4M0G2</accession>
<protein>
    <submittedName>
        <fullName evidence="1">Uncharacterized protein</fullName>
    </submittedName>
</protein>
<gene>
    <name evidence="1" type="ORF">K490DRAFT_65161</name>
</gene>
<proteinExistence type="predicted"/>
<comment type="caution">
    <text evidence="1">The sequence shown here is derived from an EMBL/GenBank/DDBJ whole genome shotgun (WGS) entry which is preliminary data.</text>
</comment>
<reference evidence="1" key="1">
    <citation type="journal article" date="2020" name="Stud. Mycol.">
        <title>101 Dothideomycetes genomes: a test case for predicting lifestyles and emergence of pathogens.</title>
        <authorList>
            <person name="Haridas S."/>
            <person name="Albert R."/>
            <person name="Binder M."/>
            <person name="Bloem J."/>
            <person name="Labutti K."/>
            <person name="Salamov A."/>
            <person name="Andreopoulos B."/>
            <person name="Baker S."/>
            <person name="Barry K."/>
            <person name="Bills G."/>
            <person name="Bluhm B."/>
            <person name="Cannon C."/>
            <person name="Castanera R."/>
            <person name="Culley D."/>
            <person name="Daum C."/>
            <person name="Ezra D."/>
            <person name="Gonzalez J."/>
            <person name="Henrissat B."/>
            <person name="Kuo A."/>
            <person name="Liang C."/>
            <person name="Lipzen A."/>
            <person name="Lutzoni F."/>
            <person name="Magnuson J."/>
            <person name="Mondo S."/>
            <person name="Nolan M."/>
            <person name="Ohm R."/>
            <person name="Pangilinan J."/>
            <person name="Park H.-J."/>
            <person name="Ramirez L."/>
            <person name="Alfaro M."/>
            <person name="Sun H."/>
            <person name="Tritt A."/>
            <person name="Yoshinaga Y."/>
            <person name="Zwiers L.-H."/>
            <person name="Turgeon B."/>
            <person name="Goodwin S."/>
            <person name="Spatafora J."/>
            <person name="Crous P."/>
            <person name="Grigoriev I."/>
        </authorList>
    </citation>
    <scope>NUCLEOTIDE SEQUENCE</scope>
    <source>
        <strain evidence="1">CBS 121410</strain>
    </source>
</reference>
<evidence type="ECO:0000313" key="1">
    <source>
        <dbReference type="EMBL" id="KAF2087883.1"/>
    </source>
</evidence>
<dbReference type="AlphaFoldDB" id="A0A9P4M0G2"/>